<feature type="non-terminal residue" evidence="2">
    <location>
        <position position="1"/>
    </location>
</feature>
<evidence type="ECO:0000313" key="2">
    <source>
        <dbReference type="EMBL" id="PNX60176.1"/>
    </source>
</evidence>
<organism evidence="2 3">
    <name type="scientific">Trifolium pratense</name>
    <name type="common">Red clover</name>
    <dbReference type="NCBI Taxonomy" id="57577"/>
    <lineage>
        <taxon>Eukaryota</taxon>
        <taxon>Viridiplantae</taxon>
        <taxon>Streptophyta</taxon>
        <taxon>Embryophyta</taxon>
        <taxon>Tracheophyta</taxon>
        <taxon>Spermatophyta</taxon>
        <taxon>Magnoliopsida</taxon>
        <taxon>eudicotyledons</taxon>
        <taxon>Gunneridae</taxon>
        <taxon>Pentapetalae</taxon>
        <taxon>rosids</taxon>
        <taxon>fabids</taxon>
        <taxon>Fabales</taxon>
        <taxon>Fabaceae</taxon>
        <taxon>Papilionoideae</taxon>
        <taxon>50 kb inversion clade</taxon>
        <taxon>NPAAA clade</taxon>
        <taxon>Hologalegina</taxon>
        <taxon>IRL clade</taxon>
        <taxon>Trifolieae</taxon>
        <taxon>Trifolium</taxon>
    </lineage>
</organism>
<dbReference type="EMBL" id="ASHM01082178">
    <property type="protein sequence ID" value="PNX60176.1"/>
    <property type="molecule type" value="Genomic_DNA"/>
</dbReference>
<reference evidence="2 3" key="1">
    <citation type="journal article" date="2014" name="Am. J. Bot.">
        <title>Genome assembly and annotation for red clover (Trifolium pratense; Fabaceae).</title>
        <authorList>
            <person name="Istvanek J."/>
            <person name="Jaros M."/>
            <person name="Krenek A."/>
            <person name="Repkova J."/>
        </authorList>
    </citation>
    <scope>NUCLEOTIDE SEQUENCE [LARGE SCALE GENOMIC DNA]</scope>
    <source>
        <strain evidence="3">cv. Tatra</strain>
        <tissue evidence="2">Young leaves</tissue>
    </source>
</reference>
<dbReference type="AlphaFoldDB" id="A0A2K3K1N1"/>
<sequence>ADSVIAANPAIAAAKAICAALSHPIVASNRSAPPGSRGIDYPDVSNGLDVLNRSKPQPQKVRENQYQLDCTSLEQNRVGYLTAVELETSVSMVTLLPPPDTKISREEDGS</sequence>
<name>A0A2K3K1N1_TRIPR</name>
<proteinExistence type="predicted"/>
<evidence type="ECO:0000256" key="1">
    <source>
        <dbReference type="SAM" id="MobiDB-lite"/>
    </source>
</evidence>
<protein>
    <submittedName>
        <fullName evidence="2">Uncharacterized protein</fullName>
    </submittedName>
</protein>
<gene>
    <name evidence="2" type="ORF">L195_g051793</name>
</gene>
<comment type="caution">
    <text evidence="2">The sequence shown here is derived from an EMBL/GenBank/DDBJ whole genome shotgun (WGS) entry which is preliminary data.</text>
</comment>
<feature type="region of interest" description="Disordered" evidence="1">
    <location>
        <begin position="29"/>
        <end position="64"/>
    </location>
</feature>
<dbReference type="Proteomes" id="UP000236291">
    <property type="component" value="Unassembled WGS sequence"/>
</dbReference>
<accession>A0A2K3K1N1</accession>
<evidence type="ECO:0000313" key="3">
    <source>
        <dbReference type="Proteomes" id="UP000236291"/>
    </source>
</evidence>
<reference evidence="2 3" key="2">
    <citation type="journal article" date="2017" name="Front. Plant Sci.">
        <title>Gene Classification and Mining of Molecular Markers Useful in Red Clover (Trifolium pratense) Breeding.</title>
        <authorList>
            <person name="Istvanek J."/>
            <person name="Dluhosova J."/>
            <person name="Dluhos P."/>
            <person name="Patkova L."/>
            <person name="Nedelnik J."/>
            <person name="Repkova J."/>
        </authorList>
    </citation>
    <scope>NUCLEOTIDE SEQUENCE [LARGE SCALE GENOMIC DNA]</scope>
    <source>
        <strain evidence="3">cv. Tatra</strain>
        <tissue evidence="2">Young leaves</tissue>
    </source>
</reference>